<dbReference type="Pfam" id="PF25917">
    <property type="entry name" value="BSH_RND"/>
    <property type="match status" value="1"/>
</dbReference>
<dbReference type="PANTHER" id="PTHR30469">
    <property type="entry name" value="MULTIDRUG RESISTANCE PROTEIN MDTA"/>
    <property type="match status" value="1"/>
</dbReference>
<gene>
    <name evidence="5" type="ordered locus">NRI_0149</name>
</gene>
<keyword evidence="6" id="KW-1185">Reference proteome</keyword>
<dbReference type="STRING" id="434131.NRI_0149"/>
<feature type="domain" description="Multidrug resistance protein MdtA-like barrel-sandwich hybrid" evidence="4">
    <location>
        <begin position="85"/>
        <end position="201"/>
    </location>
</feature>
<dbReference type="SUPFAM" id="SSF111369">
    <property type="entry name" value="HlyD-like secretion proteins"/>
    <property type="match status" value="1"/>
</dbReference>
<dbReference type="InterPro" id="IPR006143">
    <property type="entry name" value="RND_pump_MFP"/>
</dbReference>
<keyword evidence="3" id="KW-1133">Transmembrane helix</keyword>
<organism evidence="5 6">
    <name type="scientific">Neorickettsia risticii (strain Illinois)</name>
    <dbReference type="NCBI Taxonomy" id="434131"/>
    <lineage>
        <taxon>Bacteria</taxon>
        <taxon>Pseudomonadati</taxon>
        <taxon>Pseudomonadota</taxon>
        <taxon>Alphaproteobacteria</taxon>
        <taxon>Rickettsiales</taxon>
        <taxon>Anaplasmataceae</taxon>
        <taxon>Neorickettsia</taxon>
    </lineage>
</organism>
<evidence type="ECO:0000259" key="4">
    <source>
        <dbReference type="Pfam" id="PF25917"/>
    </source>
</evidence>
<feature type="transmembrane region" description="Helical" evidence="3">
    <location>
        <begin position="12"/>
        <end position="37"/>
    </location>
</feature>
<dbReference type="Gene3D" id="1.10.287.470">
    <property type="entry name" value="Helix hairpin bin"/>
    <property type="match status" value="1"/>
</dbReference>
<dbReference type="HOGENOM" id="CLU_810930_0_0_5"/>
<dbReference type="Gene3D" id="2.40.30.170">
    <property type="match status" value="1"/>
</dbReference>
<dbReference type="eggNOG" id="COG0845">
    <property type="taxonomic scope" value="Bacteria"/>
</dbReference>
<dbReference type="Proteomes" id="UP000001627">
    <property type="component" value="Chromosome"/>
</dbReference>
<evidence type="ECO:0000313" key="5">
    <source>
        <dbReference type="EMBL" id="ACT69145.1"/>
    </source>
</evidence>
<dbReference type="InterPro" id="IPR058625">
    <property type="entry name" value="MdtA-like_BSH"/>
</dbReference>
<sequence length="363" mass="39223">MFLVGPLFVAPFWFFGMKFVLPTVFGLVLLVLAFKFIGGGVRSENEKAGVEVNSLRTILVEPVLRAIVINGYGTVDAAQHYFLYSQVPGEVVEKLARDGQILQEGDTLLRINSDVCEAQLQSLKALLEERKIEYRAAKELKDSGHLSEVKLSAALAGLKKAEADLKVLERQMEKHTIKAPVSGVLGKINVAVGDLVSPGVTLIAELIPLGDYIVRMNVSEADILNVKEGMEADVILPGIGAIKGKTRFVSLVPNGPTGAFLVEVGVEPKEWSGNRVPLGMVVDTRVIVDRKFLYKVPGGALFLGKDGKIAVEILKDGLLQPIEVGIVEEEGEDFWIQQSTVGGQIEIVVAGGGLSRRQELKAS</sequence>
<dbReference type="EMBL" id="CP001431">
    <property type="protein sequence ID" value="ACT69145.1"/>
    <property type="molecule type" value="Genomic_DNA"/>
</dbReference>
<comment type="similarity">
    <text evidence="1">Belongs to the membrane fusion protein (MFP) (TC 8.A.1) family.</text>
</comment>
<dbReference type="KEGG" id="nri:NRI_0149"/>
<evidence type="ECO:0000256" key="1">
    <source>
        <dbReference type="ARBA" id="ARBA00009477"/>
    </source>
</evidence>
<name>C6V428_NEORI</name>
<keyword evidence="2" id="KW-0175">Coiled coil</keyword>
<feature type="coiled-coil region" evidence="2">
    <location>
        <begin position="120"/>
        <end position="178"/>
    </location>
</feature>
<evidence type="ECO:0000313" key="6">
    <source>
        <dbReference type="Proteomes" id="UP000001627"/>
    </source>
</evidence>
<evidence type="ECO:0000256" key="3">
    <source>
        <dbReference type="SAM" id="Phobius"/>
    </source>
</evidence>
<dbReference type="AlphaFoldDB" id="C6V428"/>
<dbReference type="NCBIfam" id="TIGR01730">
    <property type="entry name" value="RND_mfp"/>
    <property type="match status" value="1"/>
</dbReference>
<dbReference type="GO" id="GO:1990281">
    <property type="term" value="C:efflux pump complex"/>
    <property type="evidence" value="ECO:0007669"/>
    <property type="project" value="TreeGrafter"/>
</dbReference>
<dbReference type="GO" id="GO:0015562">
    <property type="term" value="F:efflux transmembrane transporter activity"/>
    <property type="evidence" value="ECO:0007669"/>
    <property type="project" value="TreeGrafter"/>
</dbReference>
<proteinExistence type="inferred from homology"/>
<accession>C6V428</accession>
<evidence type="ECO:0000256" key="2">
    <source>
        <dbReference type="SAM" id="Coils"/>
    </source>
</evidence>
<protein>
    <submittedName>
        <fullName evidence="5">Efflux transporter, RND family, MFP subunit</fullName>
    </submittedName>
</protein>
<dbReference type="Gene3D" id="2.40.50.100">
    <property type="match status" value="1"/>
</dbReference>
<keyword evidence="3" id="KW-0812">Transmembrane</keyword>
<keyword evidence="3" id="KW-0472">Membrane</keyword>
<reference evidence="5 6" key="1">
    <citation type="journal article" date="2009" name="Nucleic Acids Res.">
        <title>Analysis of complete genome sequence of Neorickettsia risticii: causative agent of Potomac horse fever.</title>
        <authorList>
            <person name="Lin M."/>
            <person name="Zhang C."/>
            <person name="Gibson K."/>
            <person name="Rikihisa Y."/>
        </authorList>
    </citation>
    <scope>NUCLEOTIDE SEQUENCE [LARGE SCALE GENOMIC DNA]</scope>
    <source>
        <strain evidence="5 6">Illinois</strain>
    </source>
</reference>